<comment type="caution">
    <text evidence="1">The sequence shown here is derived from an EMBL/GenBank/DDBJ whole genome shotgun (WGS) entry which is preliminary data.</text>
</comment>
<sequence>MHVYGFFNKYISIIFRHFRPKQYVDADKAETRTESEEALMQNTKPDKKSKLCKQGLTEMLQRLKRYHSSLEIGPPPQFTVKPNLRDNLKLEEDVVQEGTKRRSLLRQINSGYILTEVQARTAFLRYITTVKQSLRYCQAVPRAITHPPVAVVKVYLFPYNL</sequence>
<gene>
    <name evidence="1" type="ORF">ElyMa_006364600</name>
</gene>
<evidence type="ECO:0000313" key="2">
    <source>
        <dbReference type="Proteomes" id="UP000762676"/>
    </source>
</evidence>
<dbReference type="AlphaFoldDB" id="A0AAV4HMV0"/>
<accession>A0AAV4HMV0</accession>
<name>A0AAV4HMV0_9GAST</name>
<proteinExistence type="predicted"/>
<dbReference type="EMBL" id="BMAT01012779">
    <property type="protein sequence ID" value="GFR99044.1"/>
    <property type="molecule type" value="Genomic_DNA"/>
</dbReference>
<organism evidence="1 2">
    <name type="scientific">Elysia marginata</name>
    <dbReference type="NCBI Taxonomy" id="1093978"/>
    <lineage>
        <taxon>Eukaryota</taxon>
        <taxon>Metazoa</taxon>
        <taxon>Spiralia</taxon>
        <taxon>Lophotrochozoa</taxon>
        <taxon>Mollusca</taxon>
        <taxon>Gastropoda</taxon>
        <taxon>Heterobranchia</taxon>
        <taxon>Euthyneura</taxon>
        <taxon>Panpulmonata</taxon>
        <taxon>Sacoglossa</taxon>
        <taxon>Placobranchoidea</taxon>
        <taxon>Plakobranchidae</taxon>
        <taxon>Elysia</taxon>
    </lineage>
</organism>
<evidence type="ECO:0000313" key="1">
    <source>
        <dbReference type="EMBL" id="GFR99044.1"/>
    </source>
</evidence>
<dbReference type="Proteomes" id="UP000762676">
    <property type="component" value="Unassembled WGS sequence"/>
</dbReference>
<keyword evidence="2" id="KW-1185">Reference proteome</keyword>
<protein>
    <submittedName>
        <fullName evidence="1">Uncharacterized protein</fullName>
    </submittedName>
</protein>
<reference evidence="1 2" key="1">
    <citation type="journal article" date="2021" name="Elife">
        <title>Chloroplast acquisition without the gene transfer in kleptoplastic sea slugs, Plakobranchus ocellatus.</title>
        <authorList>
            <person name="Maeda T."/>
            <person name="Takahashi S."/>
            <person name="Yoshida T."/>
            <person name="Shimamura S."/>
            <person name="Takaki Y."/>
            <person name="Nagai Y."/>
            <person name="Toyoda A."/>
            <person name="Suzuki Y."/>
            <person name="Arimoto A."/>
            <person name="Ishii H."/>
            <person name="Satoh N."/>
            <person name="Nishiyama T."/>
            <person name="Hasebe M."/>
            <person name="Maruyama T."/>
            <person name="Minagawa J."/>
            <person name="Obokata J."/>
            <person name="Shigenobu S."/>
        </authorList>
    </citation>
    <scope>NUCLEOTIDE SEQUENCE [LARGE SCALE GENOMIC DNA]</scope>
</reference>